<dbReference type="Pfam" id="PF02310">
    <property type="entry name" value="B12-binding"/>
    <property type="match status" value="1"/>
</dbReference>
<dbReference type="AlphaFoldDB" id="A0A1I2XLV1"/>
<sequence>MQQKRISKVLMCCLGPETHNRGILTVSGMLRDAGMEVVYLGNATPEEALKIAIDEDVQAVGVSSLSGAHLSIGKLLMNLAKKKEYDKSVGFLMGGVIPPKDIPKLREMGFDNVFPSGASREAIVNGVLESMQKKMAN</sequence>
<dbReference type="PROSITE" id="PS51332">
    <property type="entry name" value="B12_BINDING"/>
    <property type="match status" value="1"/>
</dbReference>
<reference evidence="8" key="1">
    <citation type="submission" date="2016-10" db="EMBL/GenBank/DDBJ databases">
        <authorList>
            <person name="Varghese N."/>
            <person name="Submissions S."/>
        </authorList>
    </citation>
    <scope>NUCLEOTIDE SEQUENCE [LARGE SCALE GENOMIC DNA]</scope>
    <source>
        <strain evidence="8">DSM 17038</strain>
    </source>
</reference>
<evidence type="ECO:0000256" key="1">
    <source>
        <dbReference type="ARBA" id="ARBA00001922"/>
    </source>
</evidence>
<dbReference type="InterPro" id="IPR006158">
    <property type="entry name" value="Cobalamin-bd"/>
</dbReference>
<dbReference type="SUPFAM" id="SSF52242">
    <property type="entry name" value="Cobalamin (vitamin B12)-binding domain"/>
    <property type="match status" value="1"/>
</dbReference>
<dbReference type="NCBIfam" id="TIGR00640">
    <property type="entry name" value="acid_CoA_mut_C"/>
    <property type="match status" value="1"/>
</dbReference>
<dbReference type="GO" id="GO:0046872">
    <property type="term" value="F:metal ion binding"/>
    <property type="evidence" value="ECO:0007669"/>
    <property type="project" value="UniProtKB-KW"/>
</dbReference>
<dbReference type="GO" id="GO:0016853">
    <property type="term" value="F:isomerase activity"/>
    <property type="evidence" value="ECO:0007669"/>
    <property type="project" value="UniProtKB-KW"/>
</dbReference>
<dbReference type="RefSeq" id="WP_092473735.1">
    <property type="nucleotide sequence ID" value="NZ_FOOX01000018.1"/>
</dbReference>
<proteinExistence type="predicted"/>
<evidence type="ECO:0000256" key="3">
    <source>
        <dbReference type="ARBA" id="ARBA00022723"/>
    </source>
</evidence>
<evidence type="ECO:0000259" key="6">
    <source>
        <dbReference type="PROSITE" id="PS51332"/>
    </source>
</evidence>
<keyword evidence="8" id="KW-1185">Reference proteome</keyword>
<evidence type="ECO:0000313" key="8">
    <source>
        <dbReference type="Proteomes" id="UP000199337"/>
    </source>
</evidence>
<dbReference type="InterPro" id="IPR006159">
    <property type="entry name" value="Acid_CoA_mut_C"/>
</dbReference>
<keyword evidence="2" id="KW-0846">Cobalamin</keyword>
<keyword evidence="5" id="KW-0170">Cobalt</keyword>
<dbReference type="EMBL" id="FOOX01000018">
    <property type="protein sequence ID" value="SFH14474.1"/>
    <property type="molecule type" value="Genomic_DNA"/>
</dbReference>
<keyword evidence="4" id="KW-0413">Isomerase</keyword>
<accession>A0A1I2XLV1</accession>
<dbReference type="InterPro" id="IPR036724">
    <property type="entry name" value="Cobalamin-bd_sf"/>
</dbReference>
<dbReference type="Proteomes" id="UP000199337">
    <property type="component" value="Unassembled WGS sequence"/>
</dbReference>
<feature type="domain" description="B12-binding" evidence="6">
    <location>
        <begin position="6"/>
        <end position="137"/>
    </location>
</feature>
<gene>
    <name evidence="7" type="ORF">SAMN05660649_04030</name>
</gene>
<evidence type="ECO:0000256" key="2">
    <source>
        <dbReference type="ARBA" id="ARBA00022628"/>
    </source>
</evidence>
<protein>
    <submittedName>
        <fullName evidence="7">Methylmalonyl-CoA mutase, C-terminal domain</fullName>
    </submittedName>
</protein>
<organism evidence="7 8">
    <name type="scientific">Desulfotruncus arcticus DSM 17038</name>
    <dbReference type="NCBI Taxonomy" id="1121424"/>
    <lineage>
        <taxon>Bacteria</taxon>
        <taxon>Bacillati</taxon>
        <taxon>Bacillota</taxon>
        <taxon>Clostridia</taxon>
        <taxon>Eubacteriales</taxon>
        <taxon>Desulfallaceae</taxon>
        <taxon>Desulfotruncus</taxon>
    </lineage>
</organism>
<dbReference type="PANTHER" id="PTHR48101:SF1">
    <property type="entry name" value="METHYLMALONYL-COA MUTASE, LARGE SUBUNIT"/>
    <property type="match status" value="1"/>
</dbReference>
<name>A0A1I2XLV1_9FIRM</name>
<dbReference type="GO" id="GO:0031419">
    <property type="term" value="F:cobalamin binding"/>
    <property type="evidence" value="ECO:0007669"/>
    <property type="project" value="UniProtKB-KW"/>
</dbReference>
<evidence type="ECO:0000256" key="4">
    <source>
        <dbReference type="ARBA" id="ARBA00023235"/>
    </source>
</evidence>
<dbReference type="STRING" id="341036.SAMN05660649_04030"/>
<keyword evidence="3" id="KW-0479">Metal-binding</keyword>
<evidence type="ECO:0000313" key="7">
    <source>
        <dbReference type="EMBL" id="SFH14474.1"/>
    </source>
</evidence>
<dbReference type="OrthoDB" id="9788468at2"/>
<dbReference type="PANTHER" id="PTHR48101">
    <property type="entry name" value="METHYLMALONYL-COA MUTASE, MITOCHONDRIAL-RELATED"/>
    <property type="match status" value="1"/>
</dbReference>
<comment type="cofactor">
    <cofactor evidence="1">
        <name>adenosylcob(III)alamin</name>
        <dbReference type="ChEBI" id="CHEBI:18408"/>
    </cofactor>
</comment>
<evidence type="ECO:0000256" key="5">
    <source>
        <dbReference type="ARBA" id="ARBA00023285"/>
    </source>
</evidence>
<dbReference type="Gene3D" id="3.40.50.280">
    <property type="entry name" value="Cobalamin-binding domain"/>
    <property type="match status" value="1"/>
</dbReference>